<organism evidence="1 2">
    <name type="scientific">Naganishia onofrii</name>
    <dbReference type="NCBI Taxonomy" id="1851511"/>
    <lineage>
        <taxon>Eukaryota</taxon>
        <taxon>Fungi</taxon>
        <taxon>Dikarya</taxon>
        <taxon>Basidiomycota</taxon>
        <taxon>Agaricomycotina</taxon>
        <taxon>Tremellomycetes</taxon>
        <taxon>Filobasidiales</taxon>
        <taxon>Filobasidiaceae</taxon>
        <taxon>Naganishia</taxon>
    </lineage>
</organism>
<evidence type="ECO:0000313" key="1">
    <source>
        <dbReference type="EMBL" id="KAJ9126684.1"/>
    </source>
</evidence>
<dbReference type="EMBL" id="JASBWV010000004">
    <property type="protein sequence ID" value="KAJ9126684.1"/>
    <property type="molecule type" value="Genomic_DNA"/>
</dbReference>
<comment type="caution">
    <text evidence="1">The sequence shown here is derived from an EMBL/GenBank/DDBJ whole genome shotgun (WGS) entry which is preliminary data.</text>
</comment>
<accession>A0ACC2XRM6</accession>
<dbReference type="Proteomes" id="UP001234202">
    <property type="component" value="Unassembled WGS sequence"/>
</dbReference>
<keyword evidence="2" id="KW-1185">Reference proteome</keyword>
<evidence type="ECO:0000313" key="2">
    <source>
        <dbReference type="Proteomes" id="UP001234202"/>
    </source>
</evidence>
<gene>
    <name evidence="1" type="ORF">QFC24_001714</name>
</gene>
<reference evidence="1" key="1">
    <citation type="submission" date="2023-04" db="EMBL/GenBank/DDBJ databases">
        <title>Draft Genome sequencing of Naganishia species isolated from polar environments using Oxford Nanopore Technology.</title>
        <authorList>
            <person name="Leo P."/>
            <person name="Venkateswaran K."/>
        </authorList>
    </citation>
    <scope>NUCLEOTIDE SEQUENCE</scope>
    <source>
        <strain evidence="1">DBVPG 5303</strain>
    </source>
</reference>
<proteinExistence type="predicted"/>
<name>A0ACC2XRM6_9TREE</name>
<sequence length="432" mass="49850">MDVALRIADEHALDRAWAWAFPAGSLHVNVAASAPTIKDSLSALALSIARLGHRGPDAFPLLFTEPSSPLAAHQSASLFPRDSVVRQLVSLFWVAYAGSFLLYWSISTLSYYALFDRRLEHHPRFLKNQVRKEITLSMQAMPGMAALIVPWFVGEVRGTTLLYDRVEEYGAGWFKGTVLEGYGPWTYLGFSMVVFLLSTDWCIYWIHRWLHIPFFYKRLHKPHHRWLALAFHPVDGYAQSLPYQYVSFNFAQSRRYRLTWLPLISIIPYILPMNKWLYFGMFMVVNLWTILIHDGDMIHGHFLEKFINSPAHHTLHHLYFTCNYGQYFTWADKYGGSYRPPREDLDPIHDALKNMERKAKLADKEAKTALREQKKQLSTDSTTAVVVGLEADQQSDSGYEGSDAETDRKSDAKSTHIRSISRDDTKDVRRRR</sequence>
<protein>
    <submittedName>
        <fullName evidence="1">Uncharacterized protein</fullName>
    </submittedName>
</protein>